<protein>
    <submittedName>
        <fullName evidence="2">Uncharacterized protein</fullName>
    </submittedName>
</protein>
<evidence type="ECO:0000256" key="1">
    <source>
        <dbReference type="SAM" id="Coils"/>
    </source>
</evidence>
<evidence type="ECO:0000313" key="2">
    <source>
        <dbReference type="EMBL" id="KAK9731545.1"/>
    </source>
</evidence>
<organism evidence="2 3">
    <name type="scientific">Popillia japonica</name>
    <name type="common">Japanese beetle</name>
    <dbReference type="NCBI Taxonomy" id="7064"/>
    <lineage>
        <taxon>Eukaryota</taxon>
        <taxon>Metazoa</taxon>
        <taxon>Ecdysozoa</taxon>
        <taxon>Arthropoda</taxon>
        <taxon>Hexapoda</taxon>
        <taxon>Insecta</taxon>
        <taxon>Pterygota</taxon>
        <taxon>Neoptera</taxon>
        <taxon>Endopterygota</taxon>
        <taxon>Coleoptera</taxon>
        <taxon>Polyphaga</taxon>
        <taxon>Scarabaeiformia</taxon>
        <taxon>Scarabaeidae</taxon>
        <taxon>Rutelinae</taxon>
        <taxon>Popillia</taxon>
    </lineage>
</organism>
<reference evidence="2 3" key="1">
    <citation type="journal article" date="2024" name="BMC Genomics">
        <title>De novo assembly and annotation of Popillia japonica's genome with initial clues to its potential as an invasive pest.</title>
        <authorList>
            <person name="Cucini C."/>
            <person name="Boschi S."/>
            <person name="Funari R."/>
            <person name="Cardaioli E."/>
            <person name="Iannotti N."/>
            <person name="Marturano G."/>
            <person name="Paoli F."/>
            <person name="Bruttini M."/>
            <person name="Carapelli A."/>
            <person name="Frati F."/>
            <person name="Nardi F."/>
        </authorList>
    </citation>
    <scope>NUCLEOTIDE SEQUENCE [LARGE SCALE GENOMIC DNA]</scope>
    <source>
        <strain evidence="2">DMR45628</strain>
    </source>
</reference>
<dbReference type="EMBL" id="JASPKY010000131">
    <property type="protein sequence ID" value="KAK9731545.1"/>
    <property type="molecule type" value="Genomic_DNA"/>
</dbReference>
<accession>A0AAW1LC59</accession>
<feature type="coiled-coil region" evidence="1">
    <location>
        <begin position="19"/>
        <end position="46"/>
    </location>
</feature>
<proteinExistence type="predicted"/>
<dbReference type="AlphaFoldDB" id="A0AAW1LC59"/>
<keyword evidence="1" id="KW-0175">Coiled coil</keyword>
<comment type="caution">
    <text evidence="2">The sequence shown here is derived from an EMBL/GenBank/DDBJ whole genome shotgun (WGS) entry which is preliminary data.</text>
</comment>
<gene>
    <name evidence="2" type="ORF">QE152_g13572</name>
</gene>
<keyword evidence="3" id="KW-1185">Reference proteome</keyword>
<evidence type="ECO:0000313" key="3">
    <source>
        <dbReference type="Proteomes" id="UP001458880"/>
    </source>
</evidence>
<dbReference type="Proteomes" id="UP001458880">
    <property type="component" value="Unassembled WGS sequence"/>
</dbReference>
<sequence length="89" mass="10641">MLLKTLAELHKRHDEPLSNEDLEELVEELDRQNSKEEEKESEEESLRVIRTADLKCILSNIETLTDELYDIDHDWDRRANVKKKCLMLF</sequence>
<name>A0AAW1LC59_POPJA</name>